<proteinExistence type="predicted"/>
<gene>
    <name evidence="2" type="ORF">WQ57_14280</name>
</gene>
<keyword evidence="1" id="KW-0143">Chaperone</keyword>
<organism evidence="2 3">
    <name type="scientific">Mesobacillus campisalis</name>
    <dbReference type="NCBI Taxonomy" id="1408103"/>
    <lineage>
        <taxon>Bacteria</taxon>
        <taxon>Bacillati</taxon>
        <taxon>Bacillota</taxon>
        <taxon>Bacilli</taxon>
        <taxon>Bacillales</taxon>
        <taxon>Bacillaceae</taxon>
        <taxon>Mesobacillus</taxon>
    </lineage>
</organism>
<dbReference type="RefSeq" id="WP_046524459.1">
    <property type="nucleotide sequence ID" value="NZ_LAYY01000015.1"/>
</dbReference>
<keyword evidence="3" id="KW-1185">Reference proteome</keyword>
<dbReference type="PANTHER" id="PTHR34227">
    <property type="entry name" value="CHAPERONE PROTEIN YCDY"/>
    <property type="match status" value="1"/>
</dbReference>
<dbReference type="PATRIC" id="fig|1408103.3.peg.3214"/>
<name>A0A0M2SUK0_9BACI</name>
<dbReference type="AlphaFoldDB" id="A0A0M2SUK0"/>
<evidence type="ECO:0000313" key="2">
    <source>
        <dbReference type="EMBL" id="KKK37366.1"/>
    </source>
</evidence>
<protein>
    <recommendedName>
        <fullName evidence="4">Dehydrogenase</fullName>
    </recommendedName>
</protein>
<dbReference type="EMBL" id="LAYY01000015">
    <property type="protein sequence ID" value="KKK37366.1"/>
    <property type="molecule type" value="Genomic_DNA"/>
</dbReference>
<dbReference type="Pfam" id="PF02613">
    <property type="entry name" value="Nitrate_red_del"/>
    <property type="match status" value="1"/>
</dbReference>
<dbReference type="InterPro" id="IPR050289">
    <property type="entry name" value="TorD/DmsD_chaperones"/>
</dbReference>
<dbReference type="OrthoDB" id="9795302at2"/>
<comment type="caution">
    <text evidence="2">The sequence shown here is derived from an EMBL/GenBank/DDBJ whole genome shotgun (WGS) entry which is preliminary data.</text>
</comment>
<evidence type="ECO:0008006" key="4">
    <source>
        <dbReference type="Google" id="ProtNLM"/>
    </source>
</evidence>
<evidence type="ECO:0000313" key="3">
    <source>
        <dbReference type="Proteomes" id="UP000034166"/>
    </source>
</evidence>
<dbReference type="Proteomes" id="UP000034166">
    <property type="component" value="Unassembled WGS sequence"/>
</dbReference>
<dbReference type="SUPFAM" id="SSF89155">
    <property type="entry name" value="TorD-like"/>
    <property type="match status" value="1"/>
</dbReference>
<dbReference type="InterPro" id="IPR036411">
    <property type="entry name" value="TorD-like_sf"/>
</dbReference>
<sequence length="223" mass="26141">MNALAEDRFTAPFEELFYTRLVLNDAIRFLFNHPPEKNYFLVLLNDPGFQSMAEMNKNAKKMEQEIKKFREDDNFLQMAVSAYHDLFTGPNPLPAPLWESVYLGREHILFDDQTLQARAFYRKYGLRFTHENNQPDDHIAVELEFLSYLVRSSLESGDVAAIRELLKDQHSFITGHLARWVHLLCDRLLKGTSHPLYQALALLLRDYLDLELETAEFLEECLR</sequence>
<dbReference type="Gene3D" id="1.10.3480.10">
    <property type="entry name" value="TorD-like"/>
    <property type="match status" value="1"/>
</dbReference>
<dbReference type="InterPro" id="IPR020945">
    <property type="entry name" value="DMSO/NO3_reduct_chaperone"/>
</dbReference>
<reference evidence="2 3" key="1">
    <citation type="submission" date="2015-04" db="EMBL/GenBank/DDBJ databases">
        <title>Taxonomic description and genome sequence of Bacillus campisalis sp. nov., a novel member of the genus Bacillus isolated from solar saltern.</title>
        <authorList>
            <person name="Mathan Kumar R."/>
            <person name="Kaur G."/>
            <person name="Kumar A."/>
            <person name="Singh N.K."/>
            <person name="Kaur N."/>
            <person name="Kumar N."/>
            <person name="Mayilraj S."/>
        </authorList>
    </citation>
    <scope>NUCLEOTIDE SEQUENCE [LARGE SCALE GENOMIC DNA]</scope>
    <source>
        <strain evidence="2 3">SA2-6</strain>
    </source>
</reference>
<dbReference type="PANTHER" id="PTHR34227:SF1">
    <property type="entry name" value="DIMETHYL SULFOXIDE REDUCTASE CHAPERONE-RELATED"/>
    <property type="match status" value="1"/>
</dbReference>
<evidence type="ECO:0000256" key="1">
    <source>
        <dbReference type="ARBA" id="ARBA00023186"/>
    </source>
</evidence>
<accession>A0A0M2SUK0</accession>